<evidence type="ECO:0000313" key="3">
    <source>
        <dbReference type="Proteomes" id="UP000838756"/>
    </source>
</evidence>
<name>A0A8S4QNH1_9NEOP</name>
<dbReference type="Proteomes" id="UP000838756">
    <property type="component" value="Unassembled WGS sequence"/>
</dbReference>
<feature type="region of interest" description="Disordered" evidence="1">
    <location>
        <begin position="55"/>
        <end position="74"/>
    </location>
</feature>
<evidence type="ECO:0000313" key="2">
    <source>
        <dbReference type="EMBL" id="CAH2210696.1"/>
    </source>
</evidence>
<reference evidence="2" key="1">
    <citation type="submission" date="2022-03" db="EMBL/GenBank/DDBJ databases">
        <authorList>
            <person name="Lindestad O."/>
        </authorList>
    </citation>
    <scope>NUCLEOTIDE SEQUENCE</scope>
</reference>
<evidence type="ECO:0000256" key="1">
    <source>
        <dbReference type="SAM" id="MobiDB-lite"/>
    </source>
</evidence>
<feature type="non-terminal residue" evidence="2">
    <location>
        <position position="1"/>
    </location>
</feature>
<comment type="caution">
    <text evidence="2">The sequence shown here is derived from an EMBL/GenBank/DDBJ whole genome shotgun (WGS) entry which is preliminary data.</text>
</comment>
<organism evidence="2 3">
    <name type="scientific">Pararge aegeria aegeria</name>
    <dbReference type="NCBI Taxonomy" id="348720"/>
    <lineage>
        <taxon>Eukaryota</taxon>
        <taxon>Metazoa</taxon>
        <taxon>Ecdysozoa</taxon>
        <taxon>Arthropoda</taxon>
        <taxon>Hexapoda</taxon>
        <taxon>Insecta</taxon>
        <taxon>Pterygota</taxon>
        <taxon>Neoptera</taxon>
        <taxon>Endopterygota</taxon>
        <taxon>Lepidoptera</taxon>
        <taxon>Glossata</taxon>
        <taxon>Ditrysia</taxon>
        <taxon>Papilionoidea</taxon>
        <taxon>Nymphalidae</taxon>
        <taxon>Satyrinae</taxon>
        <taxon>Satyrini</taxon>
        <taxon>Parargina</taxon>
        <taxon>Pararge</taxon>
    </lineage>
</organism>
<dbReference type="AlphaFoldDB" id="A0A8S4QNH1"/>
<sequence length="145" mass="16162">IDRQRAAFCSTCSSHALLSVAMFVGDVFRLPSGGHVLGRFNIAIKGNERPARSYLSQRHDDGEHDGAEARDGAVDEQLAQRRAHGQQRAVRHEHGVLRRARHLVCDGNLIGNLPRLNWCRSPLQHLETSTSPDFPNYVPRPSPIL</sequence>
<keyword evidence="3" id="KW-1185">Reference proteome</keyword>
<proteinExistence type="predicted"/>
<dbReference type="EMBL" id="CAKXAJ010008090">
    <property type="protein sequence ID" value="CAH2210696.1"/>
    <property type="molecule type" value="Genomic_DNA"/>
</dbReference>
<gene>
    <name evidence="2" type="primary">jg259</name>
    <name evidence="2" type="ORF">PAEG_LOCUS2584</name>
</gene>
<accession>A0A8S4QNH1</accession>
<feature type="compositionally biased region" description="Basic and acidic residues" evidence="1">
    <location>
        <begin position="55"/>
        <end position="73"/>
    </location>
</feature>
<protein>
    <submittedName>
        <fullName evidence="2">Jg259 protein</fullName>
    </submittedName>
</protein>